<dbReference type="InterPro" id="IPR002491">
    <property type="entry name" value="ABC_transptr_periplasmic_BD"/>
</dbReference>
<dbReference type="PANTHER" id="PTHR30535">
    <property type="entry name" value="VITAMIN B12-BINDING PROTEIN"/>
    <property type="match status" value="1"/>
</dbReference>
<protein>
    <submittedName>
        <fullName evidence="3">Hemin ABC transporter substrate-binding protein</fullName>
    </submittedName>
</protein>
<proteinExistence type="predicted"/>
<dbReference type="Gene3D" id="3.40.50.1980">
    <property type="entry name" value="Nitrogenase molybdenum iron protein domain"/>
    <property type="match status" value="2"/>
</dbReference>
<gene>
    <name evidence="3" type="ORF">CH371_06230</name>
</gene>
<feature type="signal peptide" evidence="1">
    <location>
        <begin position="1"/>
        <end position="20"/>
    </location>
</feature>
<evidence type="ECO:0000313" key="3">
    <source>
        <dbReference type="EMBL" id="PJZ67602.1"/>
    </source>
</evidence>
<feature type="chain" id="PRO_5043159182" evidence="1">
    <location>
        <begin position="21"/>
        <end position="287"/>
    </location>
</feature>
<comment type="caution">
    <text evidence="3">The sequence shown here is derived from an EMBL/GenBank/DDBJ whole genome shotgun (WGS) entry which is preliminary data.</text>
</comment>
<dbReference type="AlphaFoldDB" id="A0A2M9ZGN6"/>
<dbReference type="PROSITE" id="PS50983">
    <property type="entry name" value="FE_B12_PBP"/>
    <property type="match status" value="1"/>
</dbReference>
<organism evidence="3 4">
    <name type="scientific">Leptospira wolffii</name>
    <dbReference type="NCBI Taxonomy" id="409998"/>
    <lineage>
        <taxon>Bacteria</taxon>
        <taxon>Pseudomonadati</taxon>
        <taxon>Spirochaetota</taxon>
        <taxon>Spirochaetia</taxon>
        <taxon>Leptospirales</taxon>
        <taxon>Leptospiraceae</taxon>
        <taxon>Leptospira</taxon>
    </lineage>
</organism>
<evidence type="ECO:0000256" key="1">
    <source>
        <dbReference type="SAM" id="SignalP"/>
    </source>
</evidence>
<evidence type="ECO:0000313" key="4">
    <source>
        <dbReference type="Proteomes" id="UP000231912"/>
    </source>
</evidence>
<feature type="domain" description="Fe/B12 periplasmic-binding" evidence="2">
    <location>
        <begin position="26"/>
        <end position="281"/>
    </location>
</feature>
<evidence type="ECO:0000259" key="2">
    <source>
        <dbReference type="PROSITE" id="PS50983"/>
    </source>
</evidence>
<dbReference type="Proteomes" id="UP000231912">
    <property type="component" value="Unassembled WGS sequence"/>
</dbReference>
<reference evidence="3 4" key="1">
    <citation type="submission" date="2017-07" db="EMBL/GenBank/DDBJ databases">
        <title>Leptospira spp. isolated from tropical soils.</title>
        <authorList>
            <person name="Thibeaux R."/>
            <person name="Iraola G."/>
            <person name="Ferres I."/>
            <person name="Bierque E."/>
            <person name="Girault D."/>
            <person name="Soupe-Gilbert M.-E."/>
            <person name="Picardeau M."/>
            <person name="Goarant C."/>
        </authorList>
    </citation>
    <scope>NUCLEOTIDE SEQUENCE [LARGE SCALE GENOMIC DNA]</scope>
    <source>
        <strain evidence="3 4">FH2-C-A2</strain>
    </source>
</reference>
<sequence length="287" mass="30488">MRFLFSFFIASALFFSSLSADEKSLRIVTLNGTVTEIVFALGKGKSVVGNDTSSLYPPEAFALPKVGYQRALSAEGILSLKPNLILGLEYAGPPEVIEQLKAAGQKIIIYPGLPGLEPALNNILAIGKEIGAEPEAKKIVQEMRKKANKITEKVSKLKSKPKVLFIYHRGTSLAQVSGTDTPADEMIKLSGGVNAISGFKGFKPITPEGVISAQPDVILIPSRGLEGLGGKEGVLALPGVKETPAGKNLRIASVDDLVLLGFGPRLAQGMEELFFQLHPRTGGAKKP</sequence>
<dbReference type="CDD" id="cd01149">
    <property type="entry name" value="HutB"/>
    <property type="match status" value="1"/>
</dbReference>
<dbReference type="PANTHER" id="PTHR30535:SF4">
    <property type="entry name" value="HEMIN-BINDING PERIPLASMIC PROTEIN HMUT"/>
    <property type="match status" value="1"/>
</dbReference>
<dbReference type="SUPFAM" id="SSF53807">
    <property type="entry name" value="Helical backbone' metal receptor"/>
    <property type="match status" value="1"/>
</dbReference>
<keyword evidence="1" id="KW-0732">Signal</keyword>
<dbReference type="RefSeq" id="WP_100758058.1">
    <property type="nucleotide sequence ID" value="NZ_NPDT01000001.1"/>
</dbReference>
<accession>A0A2M9ZGN6</accession>
<dbReference type="EMBL" id="NPDT01000001">
    <property type="protein sequence ID" value="PJZ67602.1"/>
    <property type="molecule type" value="Genomic_DNA"/>
</dbReference>
<dbReference type="InterPro" id="IPR050902">
    <property type="entry name" value="ABC_Transporter_SBP"/>
</dbReference>
<name>A0A2M9ZGN6_9LEPT</name>
<dbReference type="Pfam" id="PF01497">
    <property type="entry name" value="Peripla_BP_2"/>
    <property type="match status" value="1"/>
</dbReference>